<dbReference type="InterPro" id="IPR002885">
    <property type="entry name" value="PPR_rpt"/>
</dbReference>
<evidence type="ECO:0000256" key="1">
    <source>
        <dbReference type="ARBA" id="ARBA00022737"/>
    </source>
</evidence>
<dbReference type="AlphaFoldDB" id="A0A8T2REL4"/>
<dbReference type="Pfam" id="PF13041">
    <property type="entry name" value="PPR_2"/>
    <property type="match status" value="1"/>
</dbReference>
<dbReference type="GO" id="GO:0009451">
    <property type="term" value="P:RNA modification"/>
    <property type="evidence" value="ECO:0007669"/>
    <property type="project" value="InterPro"/>
</dbReference>
<dbReference type="OrthoDB" id="1877720at2759"/>
<dbReference type="FunFam" id="1.25.40.10:FF:000158">
    <property type="entry name" value="pentatricopeptide repeat-containing protein At2g33680"/>
    <property type="match status" value="1"/>
</dbReference>
<proteinExistence type="predicted"/>
<accession>A0A8T2REL4</accession>
<dbReference type="InterPro" id="IPR046960">
    <property type="entry name" value="PPR_At4g14850-like_plant"/>
</dbReference>
<evidence type="ECO:0000313" key="4">
    <source>
        <dbReference type="Proteomes" id="UP000825935"/>
    </source>
</evidence>
<evidence type="ECO:0008006" key="5">
    <source>
        <dbReference type="Google" id="ProtNLM"/>
    </source>
</evidence>
<dbReference type="FunFam" id="1.25.40.10:FF:000285">
    <property type="entry name" value="Pentatricopeptide repeat-containing protein, chloroplastic"/>
    <property type="match status" value="1"/>
</dbReference>
<dbReference type="GO" id="GO:0003723">
    <property type="term" value="F:RNA binding"/>
    <property type="evidence" value="ECO:0007669"/>
    <property type="project" value="InterPro"/>
</dbReference>
<protein>
    <recommendedName>
        <fullName evidence="5">Pentatricopeptide repeat-containing protein</fullName>
    </recommendedName>
</protein>
<feature type="repeat" description="PPR" evidence="2">
    <location>
        <begin position="222"/>
        <end position="256"/>
    </location>
</feature>
<dbReference type="InterPro" id="IPR011990">
    <property type="entry name" value="TPR-like_helical_dom_sf"/>
</dbReference>
<dbReference type="Proteomes" id="UP000825935">
    <property type="component" value="Chromosome 28"/>
</dbReference>
<comment type="caution">
    <text evidence="3">The sequence shown here is derived from an EMBL/GenBank/DDBJ whole genome shotgun (WGS) entry which is preliminary data.</text>
</comment>
<dbReference type="NCBIfam" id="TIGR00756">
    <property type="entry name" value="PPR"/>
    <property type="match status" value="2"/>
</dbReference>
<dbReference type="PROSITE" id="PS51375">
    <property type="entry name" value="PPR"/>
    <property type="match status" value="3"/>
</dbReference>
<dbReference type="GO" id="GO:0048731">
    <property type="term" value="P:system development"/>
    <property type="evidence" value="ECO:0007669"/>
    <property type="project" value="UniProtKB-ARBA"/>
</dbReference>
<feature type="repeat" description="PPR" evidence="2">
    <location>
        <begin position="423"/>
        <end position="457"/>
    </location>
</feature>
<evidence type="ECO:0000313" key="3">
    <source>
        <dbReference type="EMBL" id="KAH7294187.1"/>
    </source>
</evidence>
<evidence type="ECO:0000256" key="2">
    <source>
        <dbReference type="PROSITE-ProRule" id="PRU00708"/>
    </source>
</evidence>
<dbReference type="Gene3D" id="1.25.40.10">
    <property type="entry name" value="Tetratricopeptide repeat domain"/>
    <property type="match status" value="6"/>
</dbReference>
<dbReference type="FunFam" id="1.25.40.10:FF:000344">
    <property type="entry name" value="Pentatricopeptide repeat-containing protein"/>
    <property type="match status" value="1"/>
</dbReference>
<dbReference type="EMBL" id="CM035433">
    <property type="protein sequence ID" value="KAH7294187.1"/>
    <property type="molecule type" value="Genomic_DNA"/>
</dbReference>
<feature type="repeat" description="PPR" evidence="2">
    <location>
        <begin position="292"/>
        <end position="326"/>
    </location>
</feature>
<reference evidence="3" key="1">
    <citation type="submission" date="2021-08" db="EMBL/GenBank/DDBJ databases">
        <title>WGS assembly of Ceratopteris richardii.</title>
        <authorList>
            <person name="Marchant D.B."/>
            <person name="Chen G."/>
            <person name="Jenkins J."/>
            <person name="Shu S."/>
            <person name="Leebens-Mack J."/>
            <person name="Grimwood J."/>
            <person name="Schmutz J."/>
            <person name="Soltis P."/>
            <person name="Soltis D."/>
            <person name="Chen Z.-H."/>
        </authorList>
    </citation>
    <scope>NUCLEOTIDE SEQUENCE</scope>
    <source>
        <strain evidence="3">Whitten #5841</strain>
        <tissue evidence="3">Leaf</tissue>
    </source>
</reference>
<dbReference type="PANTHER" id="PTHR47926:SF347">
    <property type="entry name" value="PENTATRICOPEPTIDE REPEAT-CONTAINING PROTEIN"/>
    <property type="match status" value="1"/>
</dbReference>
<gene>
    <name evidence="3" type="ORF">KP509_28G059900</name>
</gene>
<keyword evidence="4" id="KW-1185">Reference proteome</keyword>
<keyword evidence="1" id="KW-0677">Repeat</keyword>
<dbReference type="PANTHER" id="PTHR47926">
    <property type="entry name" value="PENTATRICOPEPTIDE REPEAT-CONTAINING PROTEIN"/>
    <property type="match status" value="1"/>
</dbReference>
<dbReference type="Pfam" id="PF01535">
    <property type="entry name" value="PPR"/>
    <property type="match status" value="3"/>
</dbReference>
<name>A0A8T2REL4_CERRI</name>
<dbReference type="Pfam" id="PF13812">
    <property type="entry name" value="PPR_3"/>
    <property type="match status" value="2"/>
</dbReference>
<sequence>MAACSRGQNDYRRRFTKNIQSFGSFEDWKAVCEGRKLDDGLQATISNLQGGKPLSREIAYCLLQGCSKNKDIAAGKLVLSFIHRSELPLVAALGDPLIRLFAAHGQLTAAYEVFVSIEKPGSHSWYAIISAHVLHREYKRALILYNVMLDYGILTSKFMFSCLLKACTSIEALEQGMLLHDQIVESSLETEVVMGSVLIGLYSKCGCLQEAHSVFIHLKSRNVVSFNTLMSGYVQHGEHLQAWELFEKMQRDGIVPDHFTLSCILKACRSTESMNKGVFVHNMISLQGLGSDVVIGNALIDMYFKCGNAVMAQQVFNDMPKKDIVSWNTLFMGYNSTGYDFDILIIFMEMQDHINPSSVTYLSIIKACSNTSAIAEGRWIHDKVIRSGQAFDIDVGSALVYMYAHCGNLFEAQCIFDNLFNKDDVLWCTMIAAYADGGCSFQALELYERMQEDNMTPDSATFLCILKACTSLKFVSHGKLVHEHILSSGLGYNAAIRNTLINMYMKCGKLDDILQREVLELDIELGISLADMYAKCGSLDEACKVFELVRERKVSSWGTLLSRNQQKSNSSPGNQDADFKQNQDFRPSSWIYTSVLSACSQAGELEEACRQFKLIDNDCSSMPSLEHYNCIIDNFGRTGCVYEAEKLLQTMPIAPDIFGWMSLLTACKIYGYPQLAKECCAKIVQLKHDISDTEASFVEMGAPTQTFSIQN</sequence>
<organism evidence="3 4">
    <name type="scientific">Ceratopteris richardii</name>
    <name type="common">Triangle waterfern</name>
    <dbReference type="NCBI Taxonomy" id="49495"/>
    <lineage>
        <taxon>Eukaryota</taxon>
        <taxon>Viridiplantae</taxon>
        <taxon>Streptophyta</taxon>
        <taxon>Embryophyta</taxon>
        <taxon>Tracheophyta</taxon>
        <taxon>Polypodiopsida</taxon>
        <taxon>Polypodiidae</taxon>
        <taxon>Polypodiales</taxon>
        <taxon>Pteridineae</taxon>
        <taxon>Pteridaceae</taxon>
        <taxon>Parkerioideae</taxon>
        <taxon>Ceratopteris</taxon>
    </lineage>
</organism>